<dbReference type="AlphaFoldDB" id="A0A7W7QDM1"/>
<evidence type="ECO:0000313" key="4">
    <source>
        <dbReference type="EMBL" id="MBB4911691.1"/>
    </source>
</evidence>
<reference evidence="4 5" key="1">
    <citation type="submission" date="2020-08" db="EMBL/GenBank/DDBJ databases">
        <title>Genomic Encyclopedia of Type Strains, Phase III (KMG-III): the genomes of soil and plant-associated and newly described type strains.</title>
        <authorList>
            <person name="Whitman W."/>
        </authorList>
    </citation>
    <scope>NUCLEOTIDE SEQUENCE [LARGE SCALE GENOMIC DNA]</scope>
    <source>
        <strain evidence="4 5">CECT 8960</strain>
    </source>
</reference>
<dbReference type="GO" id="GO:0005737">
    <property type="term" value="C:cytoplasm"/>
    <property type="evidence" value="ECO:0007669"/>
    <property type="project" value="TreeGrafter"/>
</dbReference>
<evidence type="ECO:0000259" key="3">
    <source>
        <dbReference type="PROSITE" id="PS50043"/>
    </source>
</evidence>
<dbReference type="InterPro" id="IPR011990">
    <property type="entry name" value="TPR-like_helical_dom_sf"/>
</dbReference>
<dbReference type="GO" id="GO:0004016">
    <property type="term" value="F:adenylate cyclase activity"/>
    <property type="evidence" value="ECO:0007669"/>
    <property type="project" value="TreeGrafter"/>
</dbReference>
<dbReference type="PRINTS" id="PR00038">
    <property type="entry name" value="HTHLUXR"/>
</dbReference>
<keyword evidence="5" id="KW-1185">Reference proteome</keyword>
<evidence type="ECO:0000313" key="5">
    <source>
        <dbReference type="Proteomes" id="UP000520767"/>
    </source>
</evidence>
<dbReference type="PANTHER" id="PTHR16305:SF35">
    <property type="entry name" value="TRANSCRIPTIONAL ACTIVATOR DOMAIN"/>
    <property type="match status" value="1"/>
</dbReference>
<keyword evidence="1" id="KW-0547">Nucleotide-binding</keyword>
<keyword evidence="2" id="KW-0067">ATP-binding</keyword>
<evidence type="ECO:0000256" key="1">
    <source>
        <dbReference type="ARBA" id="ARBA00022741"/>
    </source>
</evidence>
<feature type="domain" description="HTH luxR-type" evidence="3">
    <location>
        <begin position="902"/>
        <end position="961"/>
    </location>
</feature>
<dbReference type="InterPro" id="IPR041664">
    <property type="entry name" value="AAA_16"/>
</dbReference>
<dbReference type="InterPro" id="IPR027417">
    <property type="entry name" value="P-loop_NTPase"/>
</dbReference>
<accession>A0A7W7QDM1</accession>
<dbReference type="InterPro" id="IPR036388">
    <property type="entry name" value="WH-like_DNA-bd_sf"/>
</dbReference>
<proteinExistence type="predicted"/>
<dbReference type="RefSeq" id="WP_311771485.1">
    <property type="nucleotide sequence ID" value="NZ_JACHJQ010000010.1"/>
</dbReference>
<dbReference type="Gene3D" id="1.10.10.10">
    <property type="entry name" value="Winged helix-like DNA-binding domain superfamily/Winged helix DNA-binding domain"/>
    <property type="match status" value="1"/>
</dbReference>
<dbReference type="SMART" id="SM00421">
    <property type="entry name" value="HTH_LUXR"/>
    <property type="match status" value="1"/>
</dbReference>
<dbReference type="SUPFAM" id="SSF52540">
    <property type="entry name" value="P-loop containing nucleoside triphosphate hydrolases"/>
    <property type="match status" value="1"/>
</dbReference>
<comment type="caution">
    <text evidence="4">The sequence shown here is derived from an EMBL/GenBank/DDBJ whole genome shotgun (WGS) entry which is preliminary data.</text>
</comment>
<sequence>MARARRPARPRIRTSSPVLVGRGDQLASLHAVAVLHPAVVLIEGEAGVGKSRLLVEVLSSDLGPTTPLVGHCRQLGEPFPYGAVLEALRGARSRLAQGHGQRPALSPVTGVLGPLLPEIAEYLPPPPGPIGDPRAERHRLFRAVRELTGALGPLLLAIEDLQWADDGTRQLLRFLMSDPPPALTTVVTYRREDVPGGLPLGAAYRPPAGVVSVVLEIAPLTVAEVRALTEAILGEETVSAEFAARLHERTAGIPFVVEETLRALRNPGGAVHADGATARRLLDAVAVPVLLRDAMAERLAALPTQATRLVQAAAVLGVPADAELLGEVAGVPEPRLRAALTHALAGHVLYEQDGGRYGFRHSLARQAVYDTIGGPDRVHLHDRAIDALDRVTPKPLRQLAEHSEQAGRMTAWLTYGEAAADRAAEVGDAATTTALLQRLLNEPALPAEHVDRLAIKLGKIAHTGLDQRDPTETLERLLGDPRLSTSVRGEVRLYRGLLLLRQAGGLVAARSEIERAINDLTERPDLAARGTAVLALSYVGQASLDDLRPWLARLAEYRAHADGELRLTLLANEFGSRMHVGDPTVLTSLHEIPDEVETVGERHHLARLRCNLGDACAVTGHLRLAGDLLRDGLRAAADCGATFVVSTARSTQARLDWFTGRWDGLADRAHRMLDEYRDLFPVASELCLVLGSLAVTRGEWAAATSHFTETGAFAPEEAISQVAIAGCAGLAWNALAQDDPAAACDHVDRGLDILRHKGVWAWIGELGPAAAACYLAAGREADAARLVDEMTAGLAGLDVPIGVAALAQCRGRLAEHRGDLDEAVSQYRTAATAYEALPAPYFAATVAEREAQCLLPTDPDKATEQLSALVDVFDALGATRDAARCRHQLRGAGSGKPSRRGRRGYGDELSPREIEVARLLAGGHTNREIAEILFLSPRTVEQHAARVLRKLGVSSRNQLQL</sequence>
<dbReference type="GO" id="GO:0005524">
    <property type="term" value="F:ATP binding"/>
    <property type="evidence" value="ECO:0007669"/>
    <property type="project" value="UniProtKB-KW"/>
</dbReference>
<dbReference type="PROSITE" id="PS50043">
    <property type="entry name" value="HTH_LUXR_2"/>
    <property type="match status" value="1"/>
</dbReference>
<dbReference type="Proteomes" id="UP000520767">
    <property type="component" value="Unassembled WGS sequence"/>
</dbReference>
<gene>
    <name evidence="4" type="ORF">FHR82_007961</name>
</gene>
<dbReference type="GO" id="GO:0003677">
    <property type="term" value="F:DNA binding"/>
    <property type="evidence" value="ECO:0007669"/>
    <property type="project" value="UniProtKB-KW"/>
</dbReference>
<dbReference type="Pfam" id="PF00196">
    <property type="entry name" value="GerE"/>
    <property type="match status" value="1"/>
</dbReference>
<dbReference type="SUPFAM" id="SSF46894">
    <property type="entry name" value="C-terminal effector domain of the bipartite response regulators"/>
    <property type="match status" value="1"/>
</dbReference>
<protein>
    <submittedName>
        <fullName evidence="4">DNA-binding CsgD family transcriptional regulator</fullName>
    </submittedName>
</protein>
<dbReference type="PROSITE" id="PS00622">
    <property type="entry name" value="HTH_LUXR_1"/>
    <property type="match status" value="1"/>
</dbReference>
<dbReference type="EMBL" id="JACHJQ010000010">
    <property type="protein sequence ID" value="MBB4911691.1"/>
    <property type="molecule type" value="Genomic_DNA"/>
</dbReference>
<dbReference type="Gene3D" id="1.25.40.10">
    <property type="entry name" value="Tetratricopeptide repeat domain"/>
    <property type="match status" value="1"/>
</dbReference>
<organism evidence="4 5">
    <name type="scientific">Actinophytocola algeriensis</name>
    <dbReference type="NCBI Taxonomy" id="1768010"/>
    <lineage>
        <taxon>Bacteria</taxon>
        <taxon>Bacillati</taxon>
        <taxon>Actinomycetota</taxon>
        <taxon>Actinomycetes</taxon>
        <taxon>Pseudonocardiales</taxon>
        <taxon>Pseudonocardiaceae</taxon>
    </lineage>
</organism>
<dbReference type="PANTHER" id="PTHR16305">
    <property type="entry name" value="TESTICULAR SOLUBLE ADENYLYL CYCLASE"/>
    <property type="match status" value="1"/>
</dbReference>
<evidence type="ECO:0000256" key="2">
    <source>
        <dbReference type="ARBA" id="ARBA00022840"/>
    </source>
</evidence>
<dbReference type="InterPro" id="IPR016032">
    <property type="entry name" value="Sig_transdc_resp-reg_C-effctor"/>
</dbReference>
<keyword evidence="4" id="KW-0238">DNA-binding</keyword>
<dbReference type="InterPro" id="IPR000792">
    <property type="entry name" value="Tscrpt_reg_LuxR_C"/>
</dbReference>
<dbReference type="SUPFAM" id="SSF48452">
    <property type="entry name" value="TPR-like"/>
    <property type="match status" value="1"/>
</dbReference>
<dbReference type="GO" id="GO:0006355">
    <property type="term" value="P:regulation of DNA-templated transcription"/>
    <property type="evidence" value="ECO:0007669"/>
    <property type="project" value="InterPro"/>
</dbReference>
<dbReference type="Pfam" id="PF13191">
    <property type="entry name" value="AAA_16"/>
    <property type="match status" value="1"/>
</dbReference>
<dbReference type="CDD" id="cd06170">
    <property type="entry name" value="LuxR_C_like"/>
    <property type="match status" value="1"/>
</dbReference>
<name>A0A7W7QDM1_9PSEU</name>